<dbReference type="InterPro" id="IPR052514">
    <property type="entry name" value="SAM-dependent_MTase"/>
</dbReference>
<evidence type="ECO:0000313" key="2">
    <source>
        <dbReference type="EMBL" id="MDA3969258.1"/>
    </source>
</evidence>
<dbReference type="GO" id="GO:0008168">
    <property type="term" value="F:methyltransferase activity"/>
    <property type="evidence" value="ECO:0007669"/>
    <property type="project" value="UniProtKB-KW"/>
</dbReference>
<comment type="caution">
    <text evidence="2">The sequence shown here is derived from an EMBL/GenBank/DDBJ whole genome shotgun (WGS) entry which is preliminary data.</text>
</comment>
<evidence type="ECO:0000259" key="1">
    <source>
        <dbReference type="Pfam" id="PF05050"/>
    </source>
</evidence>
<feature type="domain" description="Methyltransferase FkbM" evidence="1">
    <location>
        <begin position="201"/>
        <end position="356"/>
    </location>
</feature>
<accession>A0ABT4VGG2</accession>
<dbReference type="GO" id="GO:0032259">
    <property type="term" value="P:methylation"/>
    <property type="evidence" value="ECO:0007669"/>
    <property type="project" value="UniProtKB-KW"/>
</dbReference>
<keyword evidence="2" id="KW-0808">Transferase</keyword>
<organism evidence="2 3">
    <name type="scientific">Helicobacter ibis</name>
    <dbReference type="NCBI Taxonomy" id="2962633"/>
    <lineage>
        <taxon>Bacteria</taxon>
        <taxon>Pseudomonadati</taxon>
        <taxon>Campylobacterota</taxon>
        <taxon>Epsilonproteobacteria</taxon>
        <taxon>Campylobacterales</taxon>
        <taxon>Helicobacteraceae</taxon>
        <taxon>Helicobacter</taxon>
    </lineage>
</organism>
<dbReference type="Proteomes" id="UP001210261">
    <property type="component" value="Unassembled WGS sequence"/>
</dbReference>
<keyword evidence="3" id="KW-1185">Reference proteome</keyword>
<dbReference type="EMBL" id="JAQHXR010000003">
    <property type="protein sequence ID" value="MDA3969258.1"/>
    <property type="molecule type" value="Genomic_DNA"/>
</dbReference>
<dbReference type="SUPFAM" id="SSF53335">
    <property type="entry name" value="S-adenosyl-L-methionine-dependent methyltransferases"/>
    <property type="match status" value="1"/>
</dbReference>
<dbReference type="Gene3D" id="3.40.50.150">
    <property type="entry name" value="Vaccinia Virus protein VP39"/>
    <property type="match status" value="1"/>
</dbReference>
<reference evidence="2 3" key="1">
    <citation type="submission" date="2023-01" db="EMBL/GenBank/DDBJ databases">
        <title>Description of Helicobacter ibis sp. nov. isolated from faecal droppings of black-faced ibis (Theristicus melanopis).</title>
        <authorList>
            <person name="Lopez-Cantillo M."/>
            <person name="Vidal-Veuthey B."/>
            <person name="Mella A."/>
            <person name="De La Haba R."/>
            <person name="Collado L."/>
        </authorList>
    </citation>
    <scope>NUCLEOTIDE SEQUENCE [LARGE SCALE GENOMIC DNA]</scope>
    <source>
        <strain evidence="2 3">A82</strain>
    </source>
</reference>
<dbReference type="PANTHER" id="PTHR34203:SF15">
    <property type="entry name" value="SLL1173 PROTEIN"/>
    <property type="match status" value="1"/>
</dbReference>
<dbReference type="InterPro" id="IPR029063">
    <property type="entry name" value="SAM-dependent_MTases_sf"/>
</dbReference>
<protein>
    <submittedName>
        <fullName evidence="2">FkbM family methyltransferase</fullName>
    </submittedName>
</protein>
<name>A0ABT4VGG2_9HELI</name>
<dbReference type="RefSeq" id="WP_271021593.1">
    <property type="nucleotide sequence ID" value="NZ_JAQHXR010000003.1"/>
</dbReference>
<keyword evidence="2" id="KW-0489">Methyltransferase</keyword>
<gene>
    <name evidence="2" type="ORF">PF021_06155</name>
</gene>
<evidence type="ECO:0000313" key="3">
    <source>
        <dbReference type="Proteomes" id="UP001210261"/>
    </source>
</evidence>
<dbReference type="InterPro" id="IPR006342">
    <property type="entry name" value="FkbM_mtfrase"/>
</dbReference>
<sequence>MLQRKNLRYENGLLVKEKYYLGKLCVLKRTIDYKKYDTQTTTYLFGIPLYKESTKISSRLLYKCHIQESKYNHTLDANHYMSQDIANATTQNNLHDRLERLCKNLDPQSIEVVNRIINRLKLTTLSKDKSYTGVSKEEHKALENLRDNYLTNIIKLDENLYFYNGYFIPKNPLYEASVWLYEHNMNLFSTLDKIKNKNIIDVGGYIGDSAIIFEKYTDKNIYCFEPVSDNYKLVQETIKLNNATKIIPINKGLGSKKENLSIMKNGANSTINNTDSSIKNKEKEQISITTLDSFVEENNIEVGFIKVDTEGFEMEFLKGALETIKSQKPAMLLSIYHSADDFFGIKPFIESLNLGYSFTIHKPIDFTISGECALYCEVRN</sequence>
<dbReference type="PANTHER" id="PTHR34203">
    <property type="entry name" value="METHYLTRANSFERASE, FKBM FAMILY PROTEIN"/>
    <property type="match status" value="1"/>
</dbReference>
<dbReference type="NCBIfam" id="TIGR01444">
    <property type="entry name" value="fkbM_fam"/>
    <property type="match status" value="1"/>
</dbReference>
<proteinExistence type="predicted"/>
<dbReference type="Pfam" id="PF05050">
    <property type="entry name" value="Methyltransf_21"/>
    <property type="match status" value="1"/>
</dbReference>